<dbReference type="InterPro" id="IPR008713">
    <property type="entry name" value="Phage_lambda_NinG"/>
</dbReference>
<sequence length="211" mass="24870">MAIKYRKCKVCKTRCNVLHGIVNGLDFVCCIDHLVDLGFQRVEKQKKLEAKKFKSETRARKRALKTDSQIMDEAQRSINAYVRERDRGKPCPSCNRPEHEIEVEQGWKVGGAWDAGHFRSRGAAGHLRFNLWNIHRQCKSCNAGSAKYAHKAETVAVQYELNLRERIGNRRVDWLKNNNGIRRFNREYCERIKRIFNRKRRLLQKRRECIA</sequence>
<dbReference type="RefSeq" id="WP_252471456.1">
    <property type="nucleotide sequence ID" value="NZ_JALBWM010000103.1"/>
</dbReference>
<organism evidence="1 2">
    <name type="scientific">Microbulbifer okhotskensis</name>
    <dbReference type="NCBI Taxonomy" id="2926617"/>
    <lineage>
        <taxon>Bacteria</taxon>
        <taxon>Pseudomonadati</taxon>
        <taxon>Pseudomonadota</taxon>
        <taxon>Gammaproteobacteria</taxon>
        <taxon>Cellvibrionales</taxon>
        <taxon>Microbulbiferaceae</taxon>
        <taxon>Microbulbifer</taxon>
    </lineage>
</organism>
<dbReference type="Pfam" id="PF05766">
    <property type="entry name" value="NinG"/>
    <property type="match status" value="1"/>
</dbReference>
<dbReference type="AlphaFoldDB" id="A0A9X2EQP9"/>
<accession>A0A9X2EQP9</accession>
<evidence type="ECO:0000313" key="2">
    <source>
        <dbReference type="Proteomes" id="UP001139028"/>
    </source>
</evidence>
<keyword evidence="2" id="KW-1185">Reference proteome</keyword>
<proteinExistence type="predicted"/>
<dbReference type="EMBL" id="JALBWM010000103">
    <property type="protein sequence ID" value="MCO1336084.1"/>
    <property type="molecule type" value="Genomic_DNA"/>
</dbReference>
<name>A0A9X2EQP9_9GAMM</name>
<dbReference type="Proteomes" id="UP001139028">
    <property type="component" value="Unassembled WGS sequence"/>
</dbReference>
<reference evidence="1" key="1">
    <citation type="journal article" date="2022" name="Arch. Microbiol.">
        <title>Microbulbifer okhotskensis sp. nov., isolated from a deep bottom sediment of the Okhotsk Sea.</title>
        <authorList>
            <person name="Romanenko L."/>
            <person name="Kurilenko V."/>
            <person name="Otstavnykh N."/>
            <person name="Velansky P."/>
            <person name="Isaeva M."/>
            <person name="Mikhailov V."/>
        </authorList>
    </citation>
    <scope>NUCLEOTIDE SEQUENCE</scope>
    <source>
        <strain evidence="1">OS29</strain>
    </source>
</reference>
<comment type="caution">
    <text evidence="1">The sequence shown here is derived from an EMBL/GenBank/DDBJ whole genome shotgun (WGS) entry which is preliminary data.</text>
</comment>
<gene>
    <name evidence="1" type="ORF">MO867_17270</name>
</gene>
<protein>
    <submittedName>
        <fullName evidence="1">Recombination protein NinG</fullName>
    </submittedName>
</protein>
<evidence type="ECO:0000313" key="1">
    <source>
        <dbReference type="EMBL" id="MCO1336084.1"/>
    </source>
</evidence>